<evidence type="ECO:0000313" key="6">
    <source>
        <dbReference type="Proteomes" id="UP000484381"/>
    </source>
</evidence>
<sequence length="522" mass="59274">MGWTACLDCGSTSFESILFADGRSTADIDRATQPDIFGDLNLDQIIDSVVRGRDEYNLRPYFYIPLADTQAIEYRHAVMRDLERGEVLNSICQFAAQMRAMRTELAASQKMHYVLQKQAYFLDAVEKYCGASLELAHALEQVTPHSTGIAAFLEYLKRYVQGHAFEELKAEEAGIRAELSKLRYSILIKGSSVTVRRYAGEVDYSEQVQKIFAKFRQGAVKSHSVDIRDYPEMNHVEANVLNFVAKLHPEVFEPLDAYCSAHADFLDPVIARFDREIQFYIAFLEHLSRLRSAGLSFCYPVVSTQSKTVRSVEGFDLALAEGLRLDNQRIVCNDFYLEGDERIVVVTGPNQGGKTTFARSFGQLHYLASIGCPVPGREAQLYISDRIFTHFERQEDMKNLRGKLHDDLYRIHNILSRATTESIIIMNEIFSSTSLKDALFLSQKVMGRIMDLDALCVYVTFIEELSRSSKQTISMSSEVKGDSVATRTFKVVRRPADGRSYALSLARQYGLTYEQLRERIRS</sequence>
<dbReference type="InterPro" id="IPR045076">
    <property type="entry name" value="MutS"/>
</dbReference>
<evidence type="ECO:0000256" key="3">
    <source>
        <dbReference type="ARBA" id="ARBA00023125"/>
    </source>
</evidence>
<protein>
    <submittedName>
        <fullName evidence="5">DNA mismatch repair protein MutS</fullName>
    </submittedName>
</protein>
<dbReference type="Proteomes" id="UP000484381">
    <property type="component" value="Unassembled WGS sequence"/>
</dbReference>
<evidence type="ECO:0000313" key="5">
    <source>
        <dbReference type="EMBL" id="MPW20280.1"/>
    </source>
</evidence>
<evidence type="ECO:0000256" key="2">
    <source>
        <dbReference type="ARBA" id="ARBA00022840"/>
    </source>
</evidence>
<dbReference type="InterPro" id="IPR027417">
    <property type="entry name" value="P-loop_NTPase"/>
</dbReference>
<evidence type="ECO:0000259" key="4">
    <source>
        <dbReference type="SMART" id="SM00534"/>
    </source>
</evidence>
<proteinExistence type="predicted"/>
<organism evidence="5 6">
    <name type="scientific">Paraburkholderia franconis</name>
    <dbReference type="NCBI Taxonomy" id="2654983"/>
    <lineage>
        <taxon>Bacteria</taxon>
        <taxon>Pseudomonadati</taxon>
        <taxon>Pseudomonadota</taxon>
        <taxon>Betaproteobacteria</taxon>
        <taxon>Burkholderiales</taxon>
        <taxon>Burkholderiaceae</taxon>
        <taxon>Paraburkholderia</taxon>
    </lineage>
</organism>
<feature type="domain" description="DNA mismatch repair proteins mutS family" evidence="4">
    <location>
        <begin position="341"/>
        <end position="522"/>
    </location>
</feature>
<keyword evidence="1" id="KW-0547">Nucleotide-binding</keyword>
<dbReference type="EMBL" id="WHNP01000027">
    <property type="protein sequence ID" value="MPW20280.1"/>
    <property type="molecule type" value="Genomic_DNA"/>
</dbReference>
<dbReference type="GO" id="GO:0140664">
    <property type="term" value="F:ATP-dependent DNA damage sensor activity"/>
    <property type="evidence" value="ECO:0007669"/>
    <property type="project" value="InterPro"/>
</dbReference>
<gene>
    <name evidence="5" type="ORF">GCT13_26180</name>
</gene>
<name>A0A7X1TIC1_9BURK</name>
<dbReference type="GO" id="GO:0030983">
    <property type="term" value="F:mismatched DNA binding"/>
    <property type="evidence" value="ECO:0007669"/>
    <property type="project" value="InterPro"/>
</dbReference>
<evidence type="ECO:0000256" key="1">
    <source>
        <dbReference type="ARBA" id="ARBA00022741"/>
    </source>
</evidence>
<dbReference type="Gene3D" id="3.40.50.300">
    <property type="entry name" value="P-loop containing nucleotide triphosphate hydrolases"/>
    <property type="match status" value="1"/>
</dbReference>
<comment type="caution">
    <text evidence="5">The sequence shown here is derived from an EMBL/GenBank/DDBJ whole genome shotgun (WGS) entry which is preliminary data.</text>
</comment>
<dbReference type="GO" id="GO:0005524">
    <property type="term" value="F:ATP binding"/>
    <property type="evidence" value="ECO:0007669"/>
    <property type="project" value="UniProtKB-KW"/>
</dbReference>
<dbReference type="PANTHER" id="PTHR11361:SF34">
    <property type="entry name" value="DNA MISMATCH REPAIR PROTEIN MSH1, MITOCHONDRIAL"/>
    <property type="match status" value="1"/>
</dbReference>
<dbReference type="GO" id="GO:0006298">
    <property type="term" value="P:mismatch repair"/>
    <property type="evidence" value="ECO:0007669"/>
    <property type="project" value="InterPro"/>
</dbReference>
<dbReference type="AlphaFoldDB" id="A0A7X1TIC1"/>
<dbReference type="PANTHER" id="PTHR11361">
    <property type="entry name" value="DNA MISMATCH REPAIR PROTEIN MUTS FAMILY MEMBER"/>
    <property type="match status" value="1"/>
</dbReference>
<dbReference type="GO" id="GO:0005829">
    <property type="term" value="C:cytosol"/>
    <property type="evidence" value="ECO:0007669"/>
    <property type="project" value="TreeGrafter"/>
</dbReference>
<keyword evidence="6" id="KW-1185">Reference proteome</keyword>
<dbReference type="SUPFAM" id="SSF52540">
    <property type="entry name" value="P-loop containing nucleoside triphosphate hydrolases"/>
    <property type="match status" value="1"/>
</dbReference>
<dbReference type="RefSeq" id="WP_152763064.1">
    <property type="nucleotide sequence ID" value="NZ_WHNP01000027.1"/>
</dbReference>
<dbReference type="InterPro" id="IPR000432">
    <property type="entry name" value="DNA_mismatch_repair_MutS_C"/>
</dbReference>
<keyword evidence="3" id="KW-0238">DNA-binding</keyword>
<accession>A0A7X1TIC1</accession>
<keyword evidence="2" id="KW-0067">ATP-binding</keyword>
<reference evidence="5 6" key="1">
    <citation type="submission" date="2019-10" db="EMBL/GenBank/DDBJ databases">
        <title>Paraburkholderia sp. isolated from nodules of Mimosa pudica from Brazilian Atlantic Forest soils.</title>
        <authorList>
            <person name="Paulitsch F."/>
            <person name="Hungria M."/>
            <person name="Dall'Agnol R."/>
        </authorList>
    </citation>
    <scope>NUCLEOTIDE SEQUENCE [LARGE SCALE GENOMIC DNA]</scope>
    <source>
        <strain evidence="5 6">CNPSo 3157</strain>
    </source>
</reference>
<dbReference type="Pfam" id="PF00488">
    <property type="entry name" value="MutS_V"/>
    <property type="match status" value="1"/>
</dbReference>
<dbReference type="SMART" id="SM00534">
    <property type="entry name" value="MUTSac"/>
    <property type="match status" value="1"/>
</dbReference>